<evidence type="ECO:0000256" key="2">
    <source>
        <dbReference type="ARBA" id="ARBA00022801"/>
    </source>
</evidence>
<dbReference type="GO" id="GO:0005524">
    <property type="term" value="F:ATP binding"/>
    <property type="evidence" value="ECO:0007669"/>
    <property type="project" value="UniProtKB-KW"/>
</dbReference>
<dbReference type="InterPro" id="IPR052708">
    <property type="entry name" value="PxpC"/>
</dbReference>
<sequence length="334" mass="38185">MSIIIEHSGLFSSFQDFGRKGYEHDGVIPGGALDELAHEIANRLVANDKNEATLEMTHKMASIRFTEPALIALTGGNFKAETQNMKIYPNKLYLINKGEVLKFNETSRTSRVYLAVGGGFKLDEWLNSTSTDFNVKIGGFKGRKLKKGDEIDFKRDYSKRHYKLFNNLTESRTTDWGINSYALSFNYISDVFHVIKNKGTKDFKKNAIRRFTMADYKVSSKTNRVGMILDGQKIKAYYDDMPAHQSVKRGTIQVKRDGTPIVLLNDHYTLGSYPQIGTIASYHLTKLAQKPQGSKLKFQFIDVETAEKNLIKYSNWLNQLFHGIEYRMQLEMLK</sequence>
<evidence type="ECO:0000313" key="6">
    <source>
        <dbReference type="Proteomes" id="UP000255425"/>
    </source>
</evidence>
<dbReference type="PANTHER" id="PTHR43309:SF5">
    <property type="entry name" value="5-OXOPROLINASE SUBUNIT C"/>
    <property type="match status" value="1"/>
</dbReference>
<keyword evidence="5" id="KW-0456">Lyase</keyword>
<evidence type="ECO:0000259" key="4">
    <source>
        <dbReference type="SMART" id="SM00797"/>
    </source>
</evidence>
<dbReference type="GO" id="GO:0016829">
    <property type="term" value="F:lyase activity"/>
    <property type="evidence" value="ECO:0007669"/>
    <property type="project" value="UniProtKB-KW"/>
</dbReference>
<evidence type="ECO:0000313" key="5">
    <source>
        <dbReference type="EMBL" id="SUM73648.1"/>
    </source>
</evidence>
<reference evidence="5 6" key="1">
    <citation type="submission" date="2018-06" db="EMBL/GenBank/DDBJ databases">
        <authorList>
            <consortium name="Pathogen Informatics"/>
            <person name="Doyle S."/>
        </authorList>
    </citation>
    <scope>NUCLEOTIDE SEQUENCE [LARGE SCALE GENOMIC DNA]</scope>
    <source>
        <strain evidence="5 6">NCTC11807</strain>
    </source>
</reference>
<dbReference type="NCBIfam" id="TIGR00724">
    <property type="entry name" value="urea_amlyse_rel"/>
    <property type="match status" value="1"/>
</dbReference>
<keyword evidence="3" id="KW-0067">ATP-binding</keyword>
<dbReference type="SMART" id="SM00797">
    <property type="entry name" value="AHS2"/>
    <property type="match status" value="1"/>
</dbReference>
<proteinExistence type="predicted"/>
<dbReference type="InterPro" id="IPR029000">
    <property type="entry name" value="Cyclophilin-like_dom_sf"/>
</dbReference>
<dbReference type="RefSeq" id="WP_115313830.1">
    <property type="nucleotide sequence ID" value="NZ_CP066042.1"/>
</dbReference>
<dbReference type="AlphaFoldDB" id="A0A380H9X5"/>
<dbReference type="GO" id="GO:0016787">
    <property type="term" value="F:hydrolase activity"/>
    <property type="evidence" value="ECO:0007669"/>
    <property type="project" value="UniProtKB-KW"/>
</dbReference>
<evidence type="ECO:0000256" key="1">
    <source>
        <dbReference type="ARBA" id="ARBA00022741"/>
    </source>
</evidence>
<dbReference type="Gene3D" id="2.40.100.10">
    <property type="entry name" value="Cyclophilin-like"/>
    <property type="match status" value="1"/>
</dbReference>
<organism evidence="5 6">
    <name type="scientific">Staphylococcus saccharolyticus</name>
    <dbReference type="NCBI Taxonomy" id="33028"/>
    <lineage>
        <taxon>Bacteria</taxon>
        <taxon>Bacillati</taxon>
        <taxon>Bacillota</taxon>
        <taxon>Bacilli</taxon>
        <taxon>Bacillales</taxon>
        <taxon>Staphylococcaceae</taxon>
        <taxon>Staphylococcus</taxon>
    </lineage>
</organism>
<keyword evidence="2" id="KW-0378">Hydrolase</keyword>
<accession>A0A380H9X5</accession>
<dbReference type="Proteomes" id="UP000255425">
    <property type="component" value="Unassembled WGS sequence"/>
</dbReference>
<dbReference type="EMBL" id="UHDZ01000001">
    <property type="protein sequence ID" value="SUM73648.1"/>
    <property type="molecule type" value="Genomic_DNA"/>
</dbReference>
<name>A0A380H9X5_9STAP</name>
<evidence type="ECO:0000256" key="3">
    <source>
        <dbReference type="ARBA" id="ARBA00022840"/>
    </source>
</evidence>
<keyword evidence="6" id="KW-1185">Reference proteome</keyword>
<keyword evidence="1" id="KW-0547">Nucleotide-binding</keyword>
<gene>
    <name evidence="5" type="ORF">NCTC11807_02258</name>
</gene>
<dbReference type="PANTHER" id="PTHR43309">
    <property type="entry name" value="5-OXOPROLINASE SUBUNIT C"/>
    <property type="match status" value="1"/>
</dbReference>
<feature type="domain" description="Carboxyltransferase" evidence="4">
    <location>
        <begin position="24"/>
        <end position="316"/>
    </location>
</feature>
<dbReference type="InterPro" id="IPR003778">
    <property type="entry name" value="CT_A_B"/>
</dbReference>
<dbReference type="GeneID" id="63935800"/>
<dbReference type="Pfam" id="PF02626">
    <property type="entry name" value="CT_A_B"/>
    <property type="match status" value="1"/>
</dbReference>
<protein>
    <submittedName>
        <fullName evidence="5">Urea amidolyase</fullName>
    </submittedName>
</protein>